<dbReference type="Pfam" id="PF00440">
    <property type="entry name" value="TetR_N"/>
    <property type="match status" value="1"/>
</dbReference>
<dbReference type="Pfam" id="PF21993">
    <property type="entry name" value="TetR_C_13_2"/>
    <property type="match status" value="1"/>
</dbReference>
<evidence type="ECO:0000256" key="4">
    <source>
        <dbReference type="PROSITE-ProRule" id="PRU00335"/>
    </source>
</evidence>
<keyword evidence="1" id="KW-0805">Transcription regulation</keyword>
<dbReference type="Proteomes" id="UP000295689">
    <property type="component" value="Unassembled WGS sequence"/>
</dbReference>
<dbReference type="PANTHER" id="PTHR47506:SF3">
    <property type="entry name" value="HTH-TYPE TRANSCRIPTIONAL REGULATOR LMRA"/>
    <property type="match status" value="1"/>
</dbReference>
<keyword evidence="7" id="KW-1185">Reference proteome</keyword>
<feature type="domain" description="HTH tetR-type" evidence="5">
    <location>
        <begin position="4"/>
        <end position="64"/>
    </location>
</feature>
<dbReference type="EMBL" id="SLVV01000006">
    <property type="protein sequence ID" value="TCN25009.1"/>
    <property type="molecule type" value="Genomic_DNA"/>
</dbReference>
<comment type="caution">
    <text evidence="6">The sequence shown here is derived from an EMBL/GenBank/DDBJ whole genome shotgun (WGS) entry which is preliminary data.</text>
</comment>
<evidence type="ECO:0000256" key="1">
    <source>
        <dbReference type="ARBA" id="ARBA00023015"/>
    </source>
</evidence>
<evidence type="ECO:0000256" key="3">
    <source>
        <dbReference type="ARBA" id="ARBA00023163"/>
    </source>
</evidence>
<gene>
    <name evidence="6" type="ORF">EV146_106211</name>
</gene>
<evidence type="ECO:0000313" key="7">
    <source>
        <dbReference type="Proteomes" id="UP000295689"/>
    </source>
</evidence>
<reference evidence="6 7" key="1">
    <citation type="journal article" date="2015" name="Stand. Genomic Sci.">
        <title>Genomic Encyclopedia of Bacterial and Archaeal Type Strains, Phase III: the genomes of soil and plant-associated and newly described type strains.</title>
        <authorList>
            <person name="Whitman W.B."/>
            <person name="Woyke T."/>
            <person name="Klenk H.P."/>
            <person name="Zhou Y."/>
            <person name="Lilburn T.G."/>
            <person name="Beck B.J."/>
            <person name="De Vos P."/>
            <person name="Vandamme P."/>
            <person name="Eisen J.A."/>
            <person name="Garrity G."/>
            <person name="Hugenholtz P."/>
            <person name="Kyrpides N.C."/>
        </authorList>
    </citation>
    <scope>NUCLEOTIDE SEQUENCE [LARGE SCALE GENOMIC DNA]</scope>
    <source>
        <strain evidence="6 7">CV53</strain>
    </source>
</reference>
<dbReference type="RefSeq" id="WP_132006345.1">
    <property type="nucleotide sequence ID" value="NZ_JABUHM010000004.1"/>
</dbReference>
<dbReference type="SUPFAM" id="SSF48498">
    <property type="entry name" value="Tetracyclin repressor-like, C-terminal domain"/>
    <property type="match status" value="1"/>
</dbReference>
<name>A0A4R2BGC1_9BACI</name>
<dbReference type="PANTHER" id="PTHR47506">
    <property type="entry name" value="TRANSCRIPTIONAL REGULATORY PROTEIN"/>
    <property type="match status" value="1"/>
</dbReference>
<evidence type="ECO:0000313" key="6">
    <source>
        <dbReference type="EMBL" id="TCN25009.1"/>
    </source>
</evidence>
<protein>
    <submittedName>
        <fullName evidence="6">TetR family transcriptional regulator</fullName>
    </submittedName>
</protein>
<keyword evidence="2 4" id="KW-0238">DNA-binding</keyword>
<keyword evidence="3" id="KW-0804">Transcription</keyword>
<organism evidence="6 7">
    <name type="scientific">Mesobacillus foraminis</name>
    <dbReference type="NCBI Taxonomy" id="279826"/>
    <lineage>
        <taxon>Bacteria</taxon>
        <taxon>Bacillati</taxon>
        <taxon>Bacillota</taxon>
        <taxon>Bacilli</taxon>
        <taxon>Bacillales</taxon>
        <taxon>Bacillaceae</taxon>
        <taxon>Mesobacillus</taxon>
    </lineage>
</organism>
<dbReference type="SUPFAM" id="SSF46689">
    <property type="entry name" value="Homeodomain-like"/>
    <property type="match status" value="1"/>
</dbReference>
<dbReference type="InterPro" id="IPR001647">
    <property type="entry name" value="HTH_TetR"/>
</dbReference>
<dbReference type="InterPro" id="IPR009057">
    <property type="entry name" value="Homeodomain-like_sf"/>
</dbReference>
<proteinExistence type="predicted"/>
<dbReference type="PRINTS" id="PR00455">
    <property type="entry name" value="HTHTETR"/>
</dbReference>
<dbReference type="GO" id="GO:0003677">
    <property type="term" value="F:DNA binding"/>
    <property type="evidence" value="ECO:0007669"/>
    <property type="project" value="UniProtKB-UniRule"/>
</dbReference>
<sequence length="187" mass="20528">MKKGRTREIILETATSLFQCQGYHGTGLSQIIEKSGAPKGSIYHYFPNGKEEMALEAINLMRKNVMQKAEADLAEKDNAVEAFQHHMNNIAALFDSKENTGLPIGLIASEIATTNPKLLEACKSAFTGWQSLYADRLEGFGYTKEKAAELSITINAMIEGGCILSITNQNGQPLRCIAKQMESLLVQ</sequence>
<dbReference type="PROSITE" id="PS50977">
    <property type="entry name" value="HTH_TETR_2"/>
    <property type="match status" value="1"/>
</dbReference>
<dbReference type="AlphaFoldDB" id="A0A4R2BGC1"/>
<evidence type="ECO:0000256" key="2">
    <source>
        <dbReference type="ARBA" id="ARBA00023125"/>
    </source>
</evidence>
<dbReference type="InterPro" id="IPR036271">
    <property type="entry name" value="Tet_transcr_reg_TetR-rel_C_sf"/>
</dbReference>
<accession>A0A4R2BGC1</accession>
<feature type="DNA-binding region" description="H-T-H motif" evidence="4">
    <location>
        <begin position="27"/>
        <end position="46"/>
    </location>
</feature>
<evidence type="ECO:0000259" key="5">
    <source>
        <dbReference type="PROSITE" id="PS50977"/>
    </source>
</evidence>
<dbReference type="InterPro" id="IPR054156">
    <property type="entry name" value="YxaF_TetR_C"/>
</dbReference>
<dbReference type="Gene3D" id="1.10.357.10">
    <property type="entry name" value="Tetracycline Repressor, domain 2"/>
    <property type="match status" value="1"/>
</dbReference>